<reference evidence="2 3" key="1">
    <citation type="submission" date="2019-04" db="EMBL/GenBank/DDBJ databases">
        <title>Crenobacter sp. nov.</title>
        <authorList>
            <person name="Shi S."/>
        </authorList>
    </citation>
    <scope>NUCLEOTIDE SEQUENCE [LARGE SCALE GENOMIC DNA]</scope>
    <source>
        <strain evidence="2 3">GY 70310</strain>
    </source>
</reference>
<dbReference type="Gene3D" id="2.60.120.380">
    <property type="match status" value="1"/>
</dbReference>
<evidence type="ECO:0008006" key="4">
    <source>
        <dbReference type="Google" id="ProtNLM"/>
    </source>
</evidence>
<name>A0A4V4N8B7_9NEIS</name>
<evidence type="ECO:0000313" key="3">
    <source>
        <dbReference type="Proteomes" id="UP000308891"/>
    </source>
</evidence>
<feature type="signal peptide" evidence="1">
    <location>
        <begin position="1"/>
        <end position="24"/>
    </location>
</feature>
<dbReference type="EMBL" id="STGJ01000006">
    <property type="protein sequence ID" value="TIC83763.1"/>
    <property type="molecule type" value="Genomic_DNA"/>
</dbReference>
<evidence type="ECO:0000313" key="2">
    <source>
        <dbReference type="EMBL" id="TIC83763.1"/>
    </source>
</evidence>
<organism evidence="2 3">
    <name type="scientific">Crenobacter intestini</name>
    <dbReference type="NCBI Taxonomy" id="2563443"/>
    <lineage>
        <taxon>Bacteria</taxon>
        <taxon>Pseudomonadati</taxon>
        <taxon>Pseudomonadota</taxon>
        <taxon>Betaproteobacteria</taxon>
        <taxon>Neisseriales</taxon>
        <taxon>Neisseriaceae</taxon>
        <taxon>Crenobacter</taxon>
    </lineage>
</organism>
<keyword evidence="1" id="KW-0732">Signal</keyword>
<dbReference type="RefSeq" id="WP_136552377.1">
    <property type="nucleotide sequence ID" value="NZ_STGJ01000006.1"/>
</dbReference>
<evidence type="ECO:0000256" key="1">
    <source>
        <dbReference type="SAM" id="SignalP"/>
    </source>
</evidence>
<feature type="chain" id="PRO_5020979526" description="Inhibitor of g-type lysozyme" evidence="1">
    <location>
        <begin position="25"/>
        <end position="310"/>
    </location>
</feature>
<sequence length="310" mass="33193">MNGRLKYLLVAGLFALSIAAPVQASPADIRSEDVVFAKGAQGAKLAGEIRGYQVVDYRLRARAGQTLTVDFKSGNLAAYFNLLPPGSNDVAMFIGATSGNRFEGVLPADGVYTIRVYQMRSAARRGERARYTIALALPPAAAHAAGFRQTLALQGTRFEVAATDEGSLNQLTVTAQQAHGKPVTFRQEIDGKVTGAEVADLNVDGQPELYVYTQSAGSGSYAGLVGLVAQKDGKLVPIRLPDLAEDAKASRGYLGHDAFAVVENRLARRFPVYKAGDSNAKPSGGTRQVQYRLERKPDGWTLVADKVVEY</sequence>
<dbReference type="Proteomes" id="UP000308891">
    <property type="component" value="Unassembled WGS sequence"/>
</dbReference>
<protein>
    <recommendedName>
        <fullName evidence="4">Inhibitor of g-type lysozyme</fullName>
    </recommendedName>
</protein>
<accession>A0A4V4N8B7</accession>
<keyword evidence="3" id="KW-1185">Reference proteome</keyword>
<comment type="caution">
    <text evidence="2">The sequence shown here is derived from an EMBL/GenBank/DDBJ whole genome shotgun (WGS) entry which is preliminary data.</text>
</comment>
<proteinExistence type="predicted"/>
<gene>
    <name evidence="2" type="ORF">E5K04_07010</name>
</gene>
<dbReference type="AlphaFoldDB" id="A0A4V4N8B7"/>
<dbReference type="Gene3D" id="2.40.128.460">
    <property type="entry name" value="Periplasmic lysozyme inhibitor of I-type lysozyme"/>
    <property type="match status" value="1"/>
</dbReference>
<dbReference type="InterPro" id="IPR038643">
    <property type="entry name" value="PliI_sf"/>
</dbReference>
<dbReference type="OrthoDB" id="964913at2"/>